<keyword evidence="3" id="KW-1185">Reference proteome</keyword>
<evidence type="ECO:0008006" key="4">
    <source>
        <dbReference type="Google" id="ProtNLM"/>
    </source>
</evidence>
<comment type="caution">
    <text evidence="2">The sequence shown here is derived from an EMBL/GenBank/DDBJ whole genome shotgun (WGS) entry which is preliminary data.</text>
</comment>
<organism evidence="2 3">
    <name type="scientific">Lujinxingia litoralis</name>
    <dbReference type="NCBI Taxonomy" id="2211119"/>
    <lineage>
        <taxon>Bacteria</taxon>
        <taxon>Deltaproteobacteria</taxon>
        <taxon>Bradymonadales</taxon>
        <taxon>Lujinxingiaceae</taxon>
        <taxon>Lujinxingia</taxon>
    </lineage>
</organism>
<evidence type="ECO:0000313" key="2">
    <source>
        <dbReference type="EMBL" id="RAL20982.1"/>
    </source>
</evidence>
<feature type="transmembrane region" description="Helical" evidence="1">
    <location>
        <begin position="219"/>
        <end position="246"/>
    </location>
</feature>
<dbReference type="AlphaFoldDB" id="A0A328C3B7"/>
<protein>
    <recommendedName>
        <fullName evidence="4">HTTM domain-containing protein</fullName>
    </recommendedName>
</protein>
<keyword evidence="1" id="KW-0472">Membrane</keyword>
<dbReference type="RefSeq" id="WP_111730713.1">
    <property type="nucleotide sequence ID" value="NZ_QHKO01000007.1"/>
</dbReference>
<feature type="transmembrane region" description="Helical" evidence="1">
    <location>
        <begin position="267"/>
        <end position="285"/>
    </location>
</feature>
<name>A0A328C3B7_9DELT</name>
<evidence type="ECO:0000313" key="3">
    <source>
        <dbReference type="Proteomes" id="UP000249169"/>
    </source>
</evidence>
<feature type="transmembrane region" description="Helical" evidence="1">
    <location>
        <begin position="88"/>
        <end position="107"/>
    </location>
</feature>
<feature type="transmembrane region" description="Helical" evidence="1">
    <location>
        <begin position="297"/>
        <end position="313"/>
    </location>
</feature>
<sequence>MFQSPLTLVLGWHPPGRHFRLMTALYAFAGACHLWLADAWVPEWFWGNILFLLGICALPFMPSTPAWTLCALGKALPLLLGRDHLNQSLLLMLIALAAALTCLTGGLRASRQTTHELEPGDRDPNPPDSPALVEAFWLYLRGLTVAVYALSAFHKLNRDFLSPPISCGSYGVDKLLNYYQLSPAALPGVETLRTLAPFLVLGAEFGVALLYLGGRRKGALLLALAFHIPLTLTMAPAFAFVMLIGHSAFLTRQDLHAFRKSARRHRRVLLMATTALCAISLVAHGQLPALSLIPREALLWGLLIWVGLTPLPPRPCWRRRPKTPALTSRAPRLLATLALMLFVAHALTPYLGLRFQHTAAMVSNLRIDDGCWNHLLIPESWRMREDYIRINRTYFRHPGFLTEYEDKVLDQLWNTTQVRQMRRNWCREELHPFYLEGTFRSEPFVIEDLCAEELSWPFEAAGVFGPEIFKDHLRFQRNLPRTCPATCIH</sequence>
<feature type="transmembrane region" description="Helical" evidence="1">
    <location>
        <begin position="333"/>
        <end position="353"/>
    </location>
</feature>
<dbReference type="EMBL" id="QHKO01000007">
    <property type="protein sequence ID" value="RAL20982.1"/>
    <property type="molecule type" value="Genomic_DNA"/>
</dbReference>
<feature type="transmembrane region" description="Helical" evidence="1">
    <location>
        <begin position="21"/>
        <end position="37"/>
    </location>
</feature>
<proteinExistence type="predicted"/>
<dbReference type="OrthoDB" id="9785438at2"/>
<gene>
    <name evidence="2" type="ORF">DL240_15030</name>
</gene>
<accession>A0A328C3B7</accession>
<keyword evidence="1" id="KW-1133">Transmembrane helix</keyword>
<keyword evidence="1" id="KW-0812">Transmembrane</keyword>
<feature type="transmembrane region" description="Helical" evidence="1">
    <location>
        <begin position="49"/>
        <end position="76"/>
    </location>
</feature>
<dbReference type="Proteomes" id="UP000249169">
    <property type="component" value="Unassembled WGS sequence"/>
</dbReference>
<reference evidence="2 3" key="1">
    <citation type="submission" date="2018-05" db="EMBL/GenBank/DDBJ databases">
        <title>Lujinxingia marina gen. nov. sp. nov., a new facultative anaerobic member of the class Deltaproteobacteria, and proposal of Lujinxingaceae fam. nov.</title>
        <authorList>
            <person name="Li C.-M."/>
        </authorList>
    </citation>
    <scope>NUCLEOTIDE SEQUENCE [LARGE SCALE GENOMIC DNA]</scope>
    <source>
        <strain evidence="2 3">B210</strain>
    </source>
</reference>
<feature type="transmembrane region" description="Helical" evidence="1">
    <location>
        <begin position="195"/>
        <end position="213"/>
    </location>
</feature>
<evidence type="ECO:0000256" key="1">
    <source>
        <dbReference type="SAM" id="Phobius"/>
    </source>
</evidence>